<name>A0A927MSM6_9ACTN</name>
<feature type="domain" description="HTH arsR-type" evidence="5">
    <location>
        <begin position="28"/>
        <end position="121"/>
    </location>
</feature>
<gene>
    <name evidence="6" type="ORF">HEB94_003004</name>
</gene>
<dbReference type="InterPro" id="IPR001845">
    <property type="entry name" value="HTH_ArsR_DNA-bd_dom"/>
</dbReference>
<dbReference type="GO" id="GO:0003677">
    <property type="term" value="F:DNA binding"/>
    <property type="evidence" value="ECO:0007669"/>
    <property type="project" value="UniProtKB-KW"/>
</dbReference>
<evidence type="ECO:0000256" key="2">
    <source>
        <dbReference type="ARBA" id="ARBA00023125"/>
    </source>
</evidence>
<dbReference type="InterPro" id="IPR051081">
    <property type="entry name" value="HTH_MetalResp_TranReg"/>
</dbReference>
<keyword evidence="3" id="KW-0804">Transcription</keyword>
<evidence type="ECO:0000259" key="5">
    <source>
        <dbReference type="SMART" id="SM00418"/>
    </source>
</evidence>
<dbReference type="EMBL" id="JADBEM010000001">
    <property type="protein sequence ID" value="MBE1606156.1"/>
    <property type="molecule type" value="Genomic_DNA"/>
</dbReference>
<keyword evidence="2 6" id="KW-0238">DNA-binding</keyword>
<dbReference type="PANTHER" id="PTHR33154">
    <property type="entry name" value="TRANSCRIPTIONAL REGULATOR, ARSR FAMILY"/>
    <property type="match status" value="1"/>
</dbReference>
<dbReference type="PANTHER" id="PTHR33154:SF15">
    <property type="entry name" value="REGULATORY PROTEIN ARSR"/>
    <property type="match status" value="1"/>
</dbReference>
<accession>A0A927MSM6</accession>
<dbReference type="InterPro" id="IPR036388">
    <property type="entry name" value="WH-like_DNA-bd_sf"/>
</dbReference>
<keyword evidence="1" id="KW-0805">Transcription regulation</keyword>
<dbReference type="CDD" id="cd00090">
    <property type="entry name" value="HTH_ARSR"/>
    <property type="match status" value="1"/>
</dbReference>
<evidence type="ECO:0000313" key="7">
    <source>
        <dbReference type="Proteomes" id="UP000638648"/>
    </source>
</evidence>
<proteinExistence type="predicted"/>
<sequence length="225" mass="25383">MTDRPGGDSSDEPHEPGELPHRELRDAQTLRALAHPVRLRILEELAHRGPATATELADRLGKSAANCSWHLRQLARFGFLEEAPGGTRRERYWRLVLQSQSFGHSDANEEPELALAEDAVAEVMLAREVEALNAWRSARRSEAPEWRAGSTEYQNWTWFTAEELSAFAEDLSEVLERHQSRVLARIDPARRPPGCRPVRLVGWAIPVGPETETARERESTEPTDP</sequence>
<evidence type="ECO:0000256" key="1">
    <source>
        <dbReference type="ARBA" id="ARBA00023015"/>
    </source>
</evidence>
<evidence type="ECO:0000256" key="3">
    <source>
        <dbReference type="ARBA" id="ARBA00023163"/>
    </source>
</evidence>
<feature type="region of interest" description="Disordered" evidence="4">
    <location>
        <begin position="1"/>
        <end position="24"/>
    </location>
</feature>
<dbReference type="GO" id="GO:0003700">
    <property type="term" value="F:DNA-binding transcription factor activity"/>
    <property type="evidence" value="ECO:0007669"/>
    <property type="project" value="InterPro"/>
</dbReference>
<dbReference type="SMART" id="SM00418">
    <property type="entry name" value="HTH_ARSR"/>
    <property type="match status" value="1"/>
</dbReference>
<dbReference type="Pfam" id="PF12840">
    <property type="entry name" value="HTH_20"/>
    <property type="match status" value="1"/>
</dbReference>
<protein>
    <submittedName>
        <fullName evidence="6">DNA-binding transcriptional ArsR family regulator</fullName>
    </submittedName>
</protein>
<dbReference type="InterPro" id="IPR011991">
    <property type="entry name" value="ArsR-like_HTH"/>
</dbReference>
<dbReference type="Gene3D" id="1.10.10.10">
    <property type="entry name" value="Winged helix-like DNA-binding domain superfamily/Winged helix DNA-binding domain"/>
    <property type="match status" value="1"/>
</dbReference>
<dbReference type="RefSeq" id="WP_192750333.1">
    <property type="nucleotide sequence ID" value="NZ_BAABJL010000011.1"/>
</dbReference>
<comment type="caution">
    <text evidence="6">The sequence shown here is derived from an EMBL/GenBank/DDBJ whole genome shotgun (WGS) entry which is preliminary data.</text>
</comment>
<evidence type="ECO:0000256" key="4">
    <source>
        <dbReference type="SAM" id="MobiDB-lite"/>
    </source>
</evidence>
<dbReference type="AlphaFoldDB" id="A0A927MSM6"/>
<keyword evidence="7" id="KW-1185">Reference proteome</keyword>
<dbReference type="SUPFAM" id="SSF46785">
    <property type="entry name" value="Winged helix' DNA-binding domain"/>
    <property type="match status" value="1"/>
</dbReference>
<dbReference type="Proteomes" id="UP000638648">
    <property type="component" value="Unassembled WGS sequence"/>
</dbReference>
<evidence type="ECO:0000313" key="6">
    <source>
        <dbReference type="EMBL" id="MBE1606156.1"/>
    </source>
</evidence>
<organism evidence="6 7">
    <name type="scientific">Actinopolymorpha pittospori</name>
    <dbReference type="NCBI Taxonomy" id="648752"/>
    <lineage>
        <taxon>Bacteria</taxon>
        <taxon>Bacillati</taxon>
        <taxon>Actinomycetota</taxon>
        <taxon>Actinomycetes</taxon>
        <taxon>Propionibacteriales</taxon>
        <taxon>Actinopolymorphaceae</taxon>
        <taxon>Actinopolymorpha</taxon>
    </lineage>
</organism>
<dbReference type="InterPro" id="IPR036390">
    <property type="entry name" value="WH_DNA-bd_sf"/>
</dbReference>
<reference evidence="6" key="1">
    <citation type="submission" date="2020-10" db="EMBL/GenBank/DDBJ databases">
        <title>Sequencing the genomes of 1000 actinobacteria strains.</title>
        <authorList>
            <person name="Klenk H.-P."/>
        </authorList>
    </citation>
    <scope>NUCLEOTIDE SEQUENCE</scope>
    <source>
        <strain evidence="6">DSM 45354</strain>
    </source>
</reference>